<dbReference type="PANTHER" id="PTHR46586:SF3">
    <property type="entry name" value="ANKYRIN REPEAT-CONTAINING PROTEIN"/>
    <property type="match status" value="1"/>
</dbReference>
<protein>
    <submittedName>
        <fullName evidence="2">Uncharacterized protein</fullName>
    </submittedName>
</protein>
<dbReference type="Pfam" id="PF12796">
    <property type="entry name" value="Ank_2"/>
    <property type="match status" value="1"/>
</dbReference>
<dbReference type="InterPro" id="IPR052050">
    <property type="entry name" value="SecEffector_AnkRepeat"/>
</dbReference>
<sequence length="1046" mass="114116">MNETAQKLTEIAATHGHSDAIVAVYKWWDCLDSRQKRRVGCGRAHFLALENGHFEAFVGLQALYNKMDMSEGLNAALENGHQRVVDTICKNLPYSKSLAWAAQFGRLEVIRIVMGQEGFDTHRWRKSLYKAMAMAADFGHFEIVKFLNETCGGELFQEDKDGSEEGEKNGTDDNGGDVDEEQEEREDGEDDSDDAEEVHDSHCPLACAIKKGRMEMVKYLYANNGYRASSLEMVSVGAASDGPLEVVKLLDDDGVYAGASCAAFEFAAGGGQVEIMKFFQAKEDFDVASLDDSLGMAASFGKADVVTYLYSIKRFKPSTASIEEALTRAAGEGHLEVVKILDTKEQLSRKVIEKAFEKAATIQTVVRDQARVVEYLFATGRISPSFIRRVFVDASRVSSVEVVEFLYAKGSISPDMVATAFVHAVGDNCSDVMTFLCTTGVLTTQSFHTMLNLAVLEGDIYIVASLYNSGYVSRELMIREAISNEAGNIRIERFVRQNLRKLCSEAPAQKPTIVPSYDYDTSSYDSHQLKCVKVELFPRDIQALPHVMKLIDSFAMSVETAALEAAAIGQVDGLKRLFPRLEDKVDVVASTVTDLAATFGHSGVILATYEWRRATGNAAWATCDYAQSKAAAAGHFNAMRDLISVCDVSTLEPLKLAVENGHHGIVGLLCEAIEIEKSLLWAAEHGQLEVIKVIYEYHQDGEIWDFYEAVLTAVSLGNLPIVQFLNEKFGEELYRQGAGDVGGCPLTRAIEEGRVEIAKYLYANNGYKASAFEMAFSAAAACGPIELVELFCGDGRCDTSLRKTGFVLAAGGGHSAIMNFFRSKEDFDVSVVSEAFVRAAGCGQTRIVQQLYAAEGHDALTTIDSAAMVASGGGHLEVAKFFDSKGHVTEELGVKMFSSAATDEGLKCAGIDDQVSVMKYLYSKGWVSTDAINEVFVKAASSSCVEVVEFLFNTRPIPSDVVDEAFGKSTCENCAPVVEFLCKSCAVSSQVIETVFVEAAEDNDIYSVETLYNSGCTSPELLNRALRAAPQDNIVQIFLSRKKAGN</sequence>
<dbReference type="EMBL" id="QXFT01001397">
    <property type="protein sequence ID" value="KAE9319711.1"/>
    <property type="molecule type" value="Genomic_DNA"/>
</dbReference>
<gene>
    <name evidence="2" type="ORF">PR003_g17899</name>
</gene>
<evidence type="ECO:0000313" key="3">
    <source>
        <dbReference type="Proteomes" id="UP000434957"/>
    </source>
</evidence>
<organism evidence="2 3">
    <name type="scientific">Phytophthora rubi</name>
    <dbReference type="NCBI Taxonomy" id="129364"/>
    <lineage>
        <taxon>Eukaryota</taxon>
        <taxon>Sar</taxon>
        <taxon>Stramenopiles</taxon>
        <taxon>Oomycota</taxon>
        <taxon>Peronosporomycetes</taxon>
        <taxon>Peronosporales</taxon>
        <taxon>Peronosporaceae</taxon>
        <taxon>Phytophthora</taxon>
    </lineage>
</organism>
<feature type="region of interest" description="Disordered" evidence="1">
    <location>
        <begin position="156"/>
        <end position="200"/>
    </location>
</feature>
<evidence type="ECO:0000256" key="1">
    <source>
        <dbReference type="SAM" id="MobiDB-lite"/>
    </source>
</evidence>
<reference evidence="2 3" key="1">
    <citation type="submission" date="2018-08" db="EMBL/GenBank/DDBJ databases">
        <title>Genomic investigation of the strawberry pathogen Phytophthora fragariae indicates pathogenicity is determined by transcriptional variation in three key races.</title>
        <authorList>
            <person name="Adams T.M."/>
            <person name="Armitage A.D."/>
            <person name="Sobczyk M.K."/>
            <person name="Bates H.J."/>
            <person name="Dunwell J.M."/>
            <person name="Nellist C.F."/>
            <person name="Harrison R.J."/>
        </authorList>
    </citation>
    <scope>NUCLEOTIDE SEQUENCE [LARGE SCALE GENOMIC DNA]</scope>
    <source>
        <strain evidence="2 3">SCRP333</strain>
    </source>
</reference>
<evidence type="ECO:0000313" key="2">
    <source>
        <dbReference type="EMBL" id="KAE9319711.1"/>
    </source>
</evidence>
<dbReference type="InterPro" id="IPR002110">
    <property type="entry name" value="Ankyrin_rpt"/>
</dbReference>
<feature type="compositionally biased region" description="Acidic residues" evidence="1">
    <location>
        <begin position="174"/>
        <end position="197"/>
    </location>
</feature>
<dbReference type="InterPro" id="IPR036770">
    <property type="entry name" value="Ankyrin_rpt-contain_sf"/>
</dbReference>
<comment type="caution">
    <text evidence="2">The sequence shown here is derived from an EMBL/GenBank/DDBJ whole genome shotgun (WGS) entry which is preliminary data.</text>
</comment>
<accession>A0A6A4EAV1</accession>
<feature type="compositionally biased region" description="Basic and acidic residues" evidence="1">
    <location>
        <begin position="157"/>
        <end position="171"/>
    </location>
</feature>
<dbReference type="AlphaFoldDB" id="A0A6A4EAV1"/>
<dbReference type="PANTHER" id="PTHR46586">
    <property type="entry name" value="ANKYRIN REPEAT-CONTAINING PROTEIN"/>
    <property type="match status" value="1"/>
</dbReference>
<dbReference type="Proteomes" id="UP000434957">
    <property type="component" value="Unassembled WGS sequence"/>
</dbReference>
<proteinExistence type="predicted"/>
<dbReference type="SUPFAM" id="SSF48403">
    <property type="entry name" value="Ankyrin repeat"/>
    <property type="match status" value="3"/>
</dbReference>
<name>A0A6A4EAV1_9STRA</name>
<dbReference type="Gene3D" id="1.25.40.20">
    <property type="entry name" value="Ankyrin repeat-containing domain"/>
    <property type="match status" value="3"/>
</dbReference>
<keyword evidence="3" id="KW-1185">Reference proteome</keyword>